<dbReference type="RefSeq" id="WP_156107774.1">
    <property type="nucleotide sequence ID" value="NZ_CP108856.1"/>
</dbReference>
<dbReference type="GeneID" id="97429934"/>
<protein>
    <submittedName>
        <fullName evidence="1">Uncharacterized protein</fullName>
    </submittedName>
</protein>
<organism evidence="1 2">
    <name type="scientific">Streptomyces antimycoticus</name>
    <dbReference type="NCBI Taxonomy" id="68175"/>
    <lineage>
        <taxon>Bacteria</taxon>
        <taxon>Bacillati</taxon>
        <taxon>Actinomycetota</taxon>
        <taxon>Actinomycetes</taxon>
        <taxon>Kitasatosporales</taxon>
        <taxon>Streptomycetaceae</taxon>
        <taxon>Streptomyces</taxon>
        <taxon>Streptomyces violaceusniger group</taxon>
    </lineage>
</organism>
<dbReference type="AlphaFoldDB" id="A0ABD5J3V5"/>
<gene>
    <name evidence="1" type="ORF">V2K49_07500</name>
</gene>
<reference evidence="1 2" key="1">
    <citation type="submission" date="2023-11" db="EMBL/GenBank/DDBJ databases">
        <title>30 novel species of actinomycetes from the DSMZ collection.</title>
        <authorList>
            <person name="Nouioui I."/>
        </authorList>
    </citation>
    <scope>NUCLEOTIDE SEQUENCE [LARGE SCALE GENOMIC DNA]</scope>
    <source>
        <strain evidence="1 2">DSM 41602</strain>
    </source>
</reference>
<comment type="caution">
    <text evidence="1">The sequence shown here is derived from an EMBL/GenBank/DDBJ whole genome shotgun (WGS) entry which is preliminary data.</text>
</comment>
<sequence>MRLMETQDFDSQADRRGFDEGVVAAQHPGGLNLLAPGQAPLGRCVV</sequence>
<evidence type="ECO:0000313" key="2">
    <source>
        <dbReference type="Proteomes" id="UP001354649"/>
    </source>
</evidence>
<evidence type="ECO:0000313" key="1">
    <source>
        <dbReference type="EMBL" id="MEE4583016.1"/>
    </source>
</evidence>
<accession>A0ABD5J3V5</accession>
<proteinExistence type="predicted"/>
<name>A0ABD5J3V5_9ACTN</name>
<dbReference type="Proteomes" id="UP001354649">
    <property type="component" value="Unassembled WGS sequence"/>
</dbReference>
<dbReference type="EMBL" id="JAZBJQ010000004">
    <property type="protein sequence ID" value="MEE4583016.1"/>
    <property type="molecule type" value="Genomic_DNA"/>
</dbReference>